<evidence type="ECO:0000313" key="8">
    <source>
        <dbReference type="Proteomes" id="UP000183028"/>
    </source>
</evidence>
<dbReference type="Proteomes" id="UP000183028">
    <property type="component" value="Unassembled WGS sequence"/>
</dbReference>
<evidence type="ECO:0000313" key="7">
    <source>
        <dbReference type="EMBL" id="SEI49419.1"/>
    </source>
</evidence>
<dbReference type="Pfam" id="PF00389">
    <property type="entry name" value="2-Hacid_dh"/>
    <property type="match status" value="1"/>
</dbReference>
<keyword evidence="2 4" id="KW-0560">Oxidoreductase</keyword>
<comment type="similarity">
    <text evidence="1 4">Belongs to the D-isomer specific 2-hydroxyacid dehydrogenase family.</text>
</comment>
<dbReference type="InterPro" id="IPR036291">
    <property type="entry name" value="NAD(P)-bd_dom_sf"/>
</dbReference>
<dbReference type="GO" id="GO:0051287">
    <property type="term" value="F:NAD binding"/>
    <property type="evidence" value="ECO:0007669"/>
    <property type="project" value="InterPro"/>
</dbReference>
<feature type="domain" description="D-isomer specific 2-hydroxyacid dehydrogenase catalytic" evidence="5">
    <location>
        <begin position="155"/>
        <end position="460"/>
    </location>
</feature>
<reference evidence="8" key="1">
    <citation type="submission" date="2016-10" db="EMBL/GenBank/DDBJ databases">
        <authorList>
            <person name="Varghese N."/>
        </authorList>
    </citation>
    <scope>NUCLEOTIDE SEQUENCE [LARGE SCALE GENOMIC DNA]</scope>
    <source>
        <strain evidence="8">DSM 20406</strain>
    </source>
</reference>
<dbReference type="STRING" id="322505.SAMN04487836_10971"/>
<dbReference type="PROSITE" id="PS00671">
    <property type="entry name" value="D_2_HYDROXYACID_DH_3"/>
    <property type="match status" value="1"/>
</dbReference>
<dbReference type="SUPFAM" id="SSF51735">
    <property type="entry name" value="NAD(P)-binding Rossmann-fold domains"/>
    <property type="match status" value="1"/>
</dbReference>
<dbReference type="InterPro" id="IPR006139">
    <property type="entry name" value="D-isomer_2_OHA_DH_cat_dom"/>
</dbReference>
<dbReference type="InterPro" id="IPR050418">
    <property type="entry name" value="D-iso_2-hydroxyacid_DH_PdxB"/>
</dbReference>
<protein>
    <submittedName>
        <fullName evidence="7">Lactate dehydrogenase</fullName>
    </submittedName>
</protein>
<sequence length="461" mass="51236">MKLVDEMKDEKLGVAILYNFTKGYQDPVPMESYNIVIPLIFNDTFTKEILKHATLEEVIKACLKEDPEFGVKIKKALVDDNDITTKSQGIGVISGLLSFELVNKEMCGFANEVNVLDFKECRILGKLMRGKSVDDVLSMMVTRDIKIVILQASSVGKDIDLGFFNALGDVTFYENASDDEVIALCQDATIIATNKNKITAKVMDACPKLKFIAEMATGYNNIDIEAASTRGIKVANVANYSTSAVAQHTLALALEMLQHTHEYDGYVKSKAYGESGRFSYFEYPIHELAGMTWGIVGLGAIGHQVAKVVSALGCKVIYYSASGHQQDCPYEMVDFGKLLERSDIISIHAPLNDKTYHLFKGGVFKVMKKSAYLINVGRGPIIDEISLVEALKNHEIQKAALDVFEDEPLAVDSPLYEVKDQLLLSPHVAWASVEARQRLVEEVYQNIEEFLNGRQRNIVNH</sequence>
<evidence type="ECO:0000256" key="1">
    <source>
        <dbReference type="ARBA" id="ARBA00005854"/>
    </source>
</evidence>
<dbReference type="GO" id="GO:0016616">
    <property type="term" value="F:oxidoreductase activity, acting on the CH-OH group of donors, NAD or NADP as acceptor"/>
    <property type="evidence" value="ECO:0007669"/>
    <property type="project" value="InterPro"/>
</dbReference>
<dbReference type="PANTHER" id="PTHR43761:SF1">
    <property type="entry name" value="D-ISOMER SPECIFIC 2-HYDROXYACID DEHYDROGENASE CATALYTIC DOMAIN-CONTAINING PROTEIN-RELATED"/>
    <property type="match status" value="1"/>
</dbReference>
<dbReference type="eggNOG" id="COG1052">
    <property type="taxonomic scope" value="Bacteria"/>
</dbReference>
<dbReference type="Pfam" id="PF02826">
    <property type="entry name" value="2-Hacid_dh_C"/>
    <property type="match status" value="1"/>
</dbReference>
<dbReference type="Gene3D" id="3.40.50.720">
    <property type="entry name" value="NAD(P)-binding Rossmann-like Domain"/>
    <property type="match status" value="2"/>
</dbReference>
<evidence type="ECO:0000256" key="3">
    <source>
        <dbReference type="ARBA" id="ARBA00023027"/>
    </source>
</evidence>
<feature type="domain" description="D-isomer specific 2-hydroxyacid dehydrogenase NAD-binding" evidence="6">
    <location>
        <begin position="250"/>
        <end position="429"/>
    </location>
</feature>
<dbReference type="SUPFAM" id="SSF52283">
    <property type="entry name" value="Formate/glycerate dehydrogenase catalytic domain-like"/>
    <property type="match status" value="1"/>
</dbReference>
<dbReference type="OrthoDB" id="9805416at2"/>
<evidence type="ECO:0000259" key="6">
    <source>
        <dbReference type="Pfam" id="PF02826"/>
    </source>
</evidence>
<evidence type="ECO:0000256" key="4">
    <source>
        <dbReference type="RuleBase" id="RU003719"/>
    </source>
</evidence>
<keyword evidence="8" id="KW-1185">Reference proteome</keyword>
<proteinExistence type="inferred from homology"/>
<dbReference type="InterPro" id="IPR029753">
    <property type="entry name" value="D-isomer_DH_CS"/>
</dbReference>
<keyword evidence="3" id="KW-0520">NAD</keyword>
<evidence type="ECO:0000259" key="5">
    <source>
        <dbReference type="Pfam" id="PF00389"/>
    </source>
</evidence>
<organism evidence="7 8">
    <name type="scientific">Sharpea azabuensis</name>
    <dbReference type="NCBI Taxonomy" id="322505"/>
    <lineage>
        <taxon>Bacteria</taxon>
        <taxon>Bacillati</taxon>
        <taxon>Bacillota</taxon>
        <taxon>Erysipelotrichia</taxon>
        <taxon>Erysipelotrichales</taxon>
        <taxon>Coprobacillaceae</taxon>
        <taxon>Sharpea</taxon>
    </lineage>
</organism>
<gene>
    <name evidence="7" type="ORF">SAMN04487834_100641</name>
</gene>
<name>A0A1H6R0K7_9FIRM</name>
<dbReference type="AlphaFoldDB" id="A0A1H6R0K7"/>
<dbReference type="PANTHER" id="PTHR43761">
    <property type="entry name" value="D-ISOMER SPECIFIC 2-HYDROXYACID DEHYDROGENASE FAMILY PROTEIN (AFU_ORTHOLOGUE AFUA_1G13630)"/>
    <property type="match status" value="1"/>
</dbReference>
<dbReference type="RefSeq" id="WP_074731313.1">
    <property type="nucleotide sequence ID" value="NZ_FNYK01000006.1"/>
</dbReference>
<evidence type="ECO:0000256" key="2">
    <source>
        <dbReference type="ARBA" id="ARBA00023002"/>
    </source>
</evidence>
<dbReference type="EMBL" id="FNYK01000006">
    <property type="protein sequence ID" value="SEI49419.1"/>
    <property type="molecule type" value="Genomic_DNA"/>
</dbReference>
<dbReference type="InterPro" id="IPR006140">
    <property type="entry name" value="D-isomer_DH_NAD-bd"/>
</dbReference>
<accession>A0A1H6R0K7</accession>